<reference evidence="3" key="1">
    <citation type="submission" date="2022-05" db="EMBL/GenBank/DDBJ databases">
        <title>Genomic analysis of Brachybacterium sp. CBA3104.</title>
        <authorList>
            <person name="Roh S.W."/>
            <person name="Kim Y.B."/>
            <person name="Kim Y."/>
        </authorList>
    </citation>
    <scope>NUCLEOTIDE SEQUENCE</scope>
    <source>
        <strain evidence="3">CBA3104</strain>
    </source>
</reference>
<protein>
    <submittedName>
        <fullName evidence="3">MerR family transcriptional regulator</fullName>
    </submittedName>
</protein>
<dbReference type="InterPro" id="IPR009061">
    <property type="entry name" value="DNA-bd_dom_put_sf"/>
</dbReference>
<dbReference type="PRINTS" id="PR00040">
    <property type="entry name" value="HTHMERR"/>
</dbReference>
<dbReference type="PANTHER" id="PTHR30204:SF93">
    <property type="entry name" value="HTH MERR-TYPE DOMAIN-CONTAINING PROTEIN"/>
    <property type="match status" value="1"/>
</dbReference>
<dbReference type="PROSITE" id="PS00552">
    <property type="entry name" value="HTH_MERR_1"/>
    <property type="match status" value="1"/>
</dbReference>
<name>A0ABY4N1X4_9MICO</name>
<dbReference type="SUPFAM" id="SSF89082">
    <property type="entry name" value="Antibiotic binding domain of TipA-like multidrug resistance regulators"/>
    <property type="match status" value="1"/>
</dbReference>
<dbReference type="SMART" id="SM00422">
    <property type="entry name" value="HTH_MERR"/>
    <property type="match status" value="1"/>
</dbReference>
<feature type="domain" description="HTH merR-type" evidence="2">
    <location>
        <begin position="1"/>
        <end position="69"/>
    </location>
</feature>
<sequence length="244" mass="27089">MPIGELAQRVGISTRTLRHYDASGLLPPSRTDHAGQRFYDDEAVAVLLRIVALRDLGLGLEAIREMLSRPTPNVDALTEHADLLWEQISRLSRQLASVTTTLQSLRSKESIMTERTFDGFDPEVFAQEVTECWGADAHRRSIGAWNSMSAEEKETERALSQSLVDAFASADEQGLPPEDPQVQAICARHVAWLARYTDPTPTYIRNLVPMYADDPRFDATYRGHGAYVRDALLAYVESGAMGPG</sequence>
<dbReference type="InterPro" id="IPR012925">
    <property type="entry name" value="TipAS_dom"/>
</dbReference>
<evidence type="ECO:0000313" key="4">
    <source>
        <dbReference type="Proteomes" id="UP001055868"/>
    </source>
</evidence>
<keyword evidence="1" id="KW-0238">DNA-binding</keyword>
<dbReference type="InterPro" id="IPR036244">
    <property type="entry name" value="TipA-like_antibiotic-bd"/>
</dbReference>
<proteinExistence type="predicted"/>
<dbReference type="InterPro" id="IPR000551">
    <property type="entry name" value="MerR-type_HTH_dom"/>
</dbReference>
<dbReference type="Pfam" id="PF07739">
    <property type="entry name" value="TipAS"/>
    <property type="match status" value="1"/>
</dbReference>
<accession>A0ABY4N1X4</accession>
<dbReference type="Gene3D" id="1.10.490.50">
    <property type="entry name" value="Antibiotic binding domain of TipA-like multidrug resistance regulators"/>
    <property type="match status" value="1"/>
</dbReference>
<dbReference type="EMBL" id="CP097218">
    <property type="protein sequence ID" value="UQN28547.1"/>
    <property type="molecule type" value="Genomic_DNA"/>
</dbReference>
<organism evidence="3 4">
    <name type="scientific">Brachybacterium kimchii</name>
    <dbReference type="NCBI Taxonomy" id="2942909"/>
    <lineage>
        <taxon>Bacteria</taxon>
        <taxon>Bacillati</taxon>
        <taxon>Actinomycetota</taxon>
        <taxon>Actinomycetes</taxon>
        <taxon>Micrococcales</taxon>
        <taxon>Dermabacteraceae</taxon>
        <taxon>Brachybacterium</taxon>
    </lineage>
</organism>
<gene>
    <name evidence="3" type="ORF">M4486_13000</name>
</gene>
<dbReference type="Gene3D" id="1.10.1660.10">
    <property type="match status" value="1"/>
</dbReference>
<evidence type="ECO:0000313" key="3">
    <source>
        <dbReference type="EMBL" id="UQN28547.1"/>
    </source>
</evidence>
<evidence type="ECO:0000259" key="2">
    <source>
        <dbReference type="PROSITE" id="PS50937"/>
    </source>
</evidence>
<dbReference type="CDD" id="cd01106">
    <property type="entry name" value="HTH_TipAL-Mta"/>
    <property type="match status" value="1"/>
</dbReference>
<evidence type="ECO:0000256" key="1">
    <source>
        <dbReference type="ARBA" id="ARBA00023125"/>
    </source>
</evidence>
<keyword evidence="4" id="KW-1185">Reference proteome</keyword>
<dbReference type="RefSeq" id="WP_249477668.1">
    <property type="nucleotide sequence ID" value="NZ_CP097218.1"/>
</dbReference>
<dbReference type="Pfam" id="PF13411">
    <property type="entry name" value="MerR_1"/>
    <property type="match status" value="1"/>
</dbReference>
<dbReference type="PROSITE" id="PS50937">
    <property type="entry name" value="HTH_MERR_2"/>
    <property type="match status" value="1"/>
</dbReference>
<dbReference type="SUPFAM" id="SSF46955">
    <property type="entry name" value="Putative DNA-binding domain"/>
    <property type="match status" value="1"/>
</dbReference>
<dbReference type="InterPro" id="IPR047057">
    <property type="entry name" value="MerR_fam"/>
</dbReference>
<dbReference type="PANTHER" id="PTHR30204">
    <property type="entry name" value="REDOX-CYCLING DRUG-SENSING TRANSCRIPTIONAL ACTIVATOR SOXR"/>
    <property type="match status" value="1"/>
</dbReference>
<dbReference type="Proteomes" id="UP001055868">
    <property type="component" value="Chromosome"/>
</dbReference>